<dbReference type="RefSeq" id="WP_377418164.1">
    <property type="nucleotide sequence ID" value="NZ_JBHSPR010000006.1"/>
</dbReference>
<organism evidence="2 3">
    <name type="scientific">Plantactinospora solaniradicis</name>
    <dbReference type="NCBI Taxonomy" id="1723736"/>
    <lineage>
        <taxon>Bacteria</taxon>
        <taxon>Bacillati</taxon>
        <taxon>Actinomycetota</taxon>
        <taxon>Actinomycetes</taxon>
        <taxon>Micromonosporales</taxon>
        <taxon>Micromonosporaceae</taxon>
        <taxon>Plantactinospora</taxon>
    </lineage>
</organism>
<evidence type="ECO:0000313" key="3">
    <source>
        <dbReference type="Proteomes" id="UP001596203"/>
    </source>
</evidence>
<feature type="transmembrane region" description="Helical" evidence="1">
    <location>
        <begin position="77"/>
        <end position="104"/>
    </location>
</feature>
<feature type="transmembrane region" description="Helical" evidence="1">
    <location>
        <begin position="192"/>
        <end position="212"/>
    </location>
</feature>
<keyword evidence="1" id="KW-0812">Transmembrane</keyword>
<evidence type="ECO:0000313" key="2">
    <source>
        <dbReference type="EMBL" id="MFC6015723.1"/>
    </source>
</evidence>
<evidence type="ECO:0000256" key="1">
    <source>
        <dbReference type="SAM" id="Phobius"/>
    </source>
</evidence>
<keyword evidence="1" id="KW-0472">Membrane</keyword>
<accession>A0ABW1K4Q2</accession>
<dbReference type="Proteomes" id="UP001596203">
    <property type="component" value="Unassembled WGS sequence"/>
</dbReference>
<feature type="transmembrane region" description="Helical" evidence="1">
    <location>
        <begin position="116"/>
        <end position="140"/>
    </location>
</feature>
<name>A0ABW1K4Q2_9ACTN</name>
<proteinExistence type="predicted"/>
<comment type="caution">
    <text evidence="2">The sequence shown here is derived from an EMBL/GenBank/DDBJ whole genome shotgun (WGS) entry which is preliminary data.</text>
</comment>
<feature type="transmembrane region" description="Helical" evidence="1">
    <location>
        <begin position="147"/>
        <end position="172"/>
    </location>
</feature>
<gene>
    <name evidence="2" type="ORF">ACFP2T_05915</name>
</gene>
<keyword evidence="3" id="KW-1185">Reference proteome</keyword>
<keyword evidence="1" id="KW-1133">Transmembrane helix</keyword>
<protein>
    <submittedName>
        <fullName evidence="2">ABC transporter permease</fullName>
    </submittedName>
</protein>
<dbReference type="EMBL" id="JBHSPR010000006">
    <property type="protein sequence ID" value="MFC6015723.1"/>
    <property type="molecule type" value="Genomic_DNA"/>
</dbReference>
<reference evidence="3" key="1">
    <citation type="journal article" date="2019" name="Int. J. Syst. Evol. Microbiol.">
        <title>The Global Catalogue of Microorganisms (GCM) 10K type strain sequencing project: providing services to taxonomists for standard genome sequencing and annotation.</title>
        <authorList>
            <consortium name="The Broad Institute Genomics Platform"/>
            <consortium name="The Broad Institute Genome Sequencing Center for Infectious Disease"/>
            <person name="Wu L."/>
            <person name="Ma J."/>
        </authorList>
    </citation>
    <scope>NUCLEOTIDE SEQUENCE [LARGE SCALE GENOMIC DNA]</scope>
    <source>
        <strain evidence="3">ZS-35-S2</strain>
    </source>
</reference>
<sequence>MIMVGILVILVLAAIIGRGTVAGPALHTLIGTAGIGLGTLLPVLGILTVTGEWSHRTALTTFTLEPRRGRVLTAKCLTPLITAVAASLFAIAVAVPVTAAVAAARDVPANWQVEPLALLGWTATNVLVVAMGLALGMLLLNAPAAIVIYLSSTMLWTVVGKLGTTGALLAEWLDLNSTTAALAAGDMTGGDAARLTASIVFWIVLPMAAGAVRMVRREVT</sequence>
<feature type="transmembrane region" description="Helical" evidence="1">
    <location>
        <begin position="29"/>
        <end position="49"/>
    </location>
</feature>